<dbReference type="GO" id="GO:0003677">
    <property type="term" value="F:DNA binding"/>
    <property type="evidence" value="ECO:0007669"/>
    <property type="project" value="UniProtKB-KW"/>
</dbReference>
<evidence type="ECO:0000256" key="4">
    <source>
        <dbReference type="ARBA" id="ARBA00023125"/>
    </source>
</evidence>
<protein>
    <submittedName>
        <fullName evidence="8">Sigma-70 family RNA polymerase sigma factor</fullName>
    </submittedName>
</protein>
<evidence type="ECO:0000256" key="2">
    <source>
        <dbReference type="ARBA" id="ARBA00023015"/>
    </source>
</evidence>
<dbReference type="GO" id="GO:0016987">
    <property type="term" value="F:sigma factor activity"/>
    <property type="evidence" value="ECO:0007669"/>
    <property type="project" value="UniProtKB-KW"/>
</dbReference>
<accession>A0A9D9DML0</accession>
<dbReference type="PANTHER" id="PTHR43133:SF8">
    <property type="entry name" value="RNA POLYMERASE SIGMA FACTOR HI_1459-RELATED"/>
    <property type="match status" value="1"/>
</dbReference>
<keyword evidence="4" id="KW-0238">DNA-binding</keyword>
<dbReference type="NCBIfam" id="TIGR02937">
    <property type="entry name" value="sigma70-ECF"/>
    <property type="match status" value="1"/>
</dbReference>
<evidence type="ECO:0000259" key="7">
    <source>
        <dbReference type="Pfam" id="PF08281"/>
    </source>
</evidence>
<dbReference type="InterPro" id="IPR013324">
    <property type="entry name" value="RNA_pol_sigma_r3/r4-like"/>
</dbReference>
<evidence type="ECO:0000256" key="3">
    <source>
        <dbReference type="ARBA" id="ARBA00023082"/>
    </source>
</evidence>
<reference evidence="8" key="1">
    <citation type="submission" date="2020-10" db="EMBL/GenBank/DDBJ databases">
        <authorList>
            <person name="Gilroy R."/>
        </authorList>
    </citation>
    <scope>NUCLEOTIDE SEQUENCE</scope>
    <source>
        <strain evidence="8">15467</strain>
    </source>
</reference>
<name>A0A9D9DML0_9BACT</name>
<evidence type="ECO:0000259" key="6">
    <source>
        <dbReference type="Pfam" id="PF04542"/>
    </source>
</evidence>
<evidence type="ECO:0000256" key="1">
    <source>
        <dbReference type="ARBA" id="ARBA00010641"/>
    </source>
</evidence>
<dbReference type="InterPro" id="IPR036388">
    <property type="entry name" value="WH-like_DNA-bd_sf"/>
</dbReference>
<proteinExistence type="inferred from homology"/>
<dbReference type="EMBL" id="JADINB010000067">
    <property type="protein sequence ID" value="MBO8428875.1"/>
    <property type="molecule type" value="Genomic_DNA"/>
</dbReference>
<dbReference type="InterPro" id="IPR013249">
    <property type="entry name" value="RNA_pol_sigma70_r4_t2"/>
</dbReference>
<dbReference type="GO" id="GO:0006352">
    <property type="term" value="P:DNA-templated transcription initiation"/>
    <property type="evidence" value="ECO:0007669"/>
    <property type="project" value="InterPro"/>
</dbReference>
<dbReference type="AlphaFoldDB" id="A0A9D9DML0"/>
<dbReference type="Gene3D" id="1.10.1740.10">
    <property type="match status" value="1"/>
</dbReference>
<feature type="domain" description="RNA polymerase sigma factor 70 region 4 type 2" evidence="7">
    <location>
        <begin position="119"/>
        <end position="161"/>
    </location>
</feature>
<comment type="similarity">
    <text evidence="1">Belongs to the sigma-70 factor family. ECF subfamily.</text>
</comment>
<dbReference type="Pfam" id="PF04542">
    <property type="entry name" value="Sigma70_r2"/>
    <property type="match status" value="1"/>
</dbReference>
<dbReference type="Pfam" id="PF08281">
    <property type="entry name" value="Sigma70_r4_2"/>
    <property type="match status" value="1"/>
</dbReference>
<dbReference type="InterPro" id="IPR013325">
    <property type="entry name" value="RNA_pol_sigma_r2"/>
</dbReference>
<reference evidence="8" key="2">
    <citation type="journal article" date="2021" name="PeerJ">
        <title>Extensive microbial diversity within the chicken gut microbiome revealed by metagenomics and culture.</title>
        <authorList>
            <person name="Gilroy R."/>
            <person name="Ravi A."/>
            <person name="Getino M."/>
            <person name="Pursley I."/>
            <person name="Horton D.L."/>
            <person name="Alikhan N.F."/>
            <person name="Baker D."/>
            <person name="Gharbi K."/>
            <person name="Hall N."/>
            <person name="Watson M."/>
            <person name="Adriaenssens E.M."/>
            <person name="Foster-Nyarko E."/>
            <person name="Jarju S."/>
            <person name="Secka A."/>
            <person name="Antonio M."/>
            <person name="Oren A."/>
            <person name="Chaudhuri R.R."/>
            <person name="La Ragione R."/>
            <person name="Hildebrand F."/>
            <person name="Pallen M.J."/>
        </authorList>
    </citation>
    <scope>NUCLEOTIDE SEQUENCE</scope>
    <source>
        <strain evidence="8">15467</strain>
    </source>
</reference>
<keyword evidence="2" id="KW-0805">Transcription regulation</keyword>
<keyword evidence="3" id="KW-0731">Sigma factor</keyword>
<dbReference type="InterPro" id="IPR007627">
    <property type="entry name" value="RNA_pol_sigma70_r2"/>
</dbReference>
<dbReference type="InterPro" id="IPR014284">
    <property type="entry name" value="RNA_pol_sigma-70_dom"/>
</dbReference>
<dbReference type="Proteomes" id="UP000823635">
    <property type="component" value="Unassembled WGS sequence"/>
</dbReference>
<dbReference type="Gene3D" id="1.10.10.10">
    <property type="entry name" value="Winged helix-like DNA-binding domain superfamily/Winged helix DNA-binding domain"/>
    <property type="match status" value="1"/>
</dbReference>
<dbReference type="SUPFAM" id="SSF88946">
    <property type="entry name" value="Sigma2 domain of RNA polymerase sigma factors"/>
    <property type="match status" value="1"/>
</dbReference>
<evidence type="ECO:0000313" key="8">
    <source>
        <dbReference type="EMBL" id="MBO8428875.1"/>
    </source>
</evidence>
<evidence type="ECO:0000256" key="5">
    <source>
        <dbReference type="ARBA" id="ARBA00023163"/>
    </source>
</evidence>
<dbReference type="PANTHER" id="PTHR43133">
    <property type="entry name" value="RNA POLYMERASE ECF-TYPE SIGMA FACTO"/>
    <property type="match status" value="1"/>
</dbReference>
<keyword evidence="5" id="KW-0804">Transcription</keyword>
<feature type="domain" description="RNA polymerase sigma-70 region 2" evidence="6">
    <location>
        <begin position="16"/>
        <end position="80"/>
    </location>
</feature>
<comment type="caution">
    <text evidence="8">The sequence shown here is derived from an EMBL/GenBank/DDBJ whole genome shotgun (WGS) entry which is preliminary data.</text>
</comment>
<evidence type="ECO:0000313" key="9">
    <source>
        <dbReference type="Proteomes" id="UP000823635"/>
    </source>
</evidence>
<dbReference type="InterPro" id="IPR039425">
    <property type="entry name" value="RNA_pol_sigma-70-like"/>
</dbReference>
<sequence length="170" mass="19147">MRMTRDEFNHISAGLRGRLTALAGRFGESALLPLSAEDVAQEALAALWQLSEKNYPIRDYEAMAVTITKNICVSHYRKRKVSNVGQDCLSAKESGYHASDLVDETDMSVVKEYMYKDLTLSQREYLKMRNDEGLSLDEIAAVTGKPKSSIKTTISTARKQLLEKLKREIL</sequence>
<organism evidence="8 9">
    <name type="scientific">Candidatus Egerieousia excrementavium</name>
    <dbReference type="NCBI Taxonomy" id="2840778"/>
    <lineage>
        <taxon>Bacteria</taxon>
        <taxon>Pseudomonadati</taxon>
        <taxon>Bacteroidota</taxon>
        <taxon>Bacteroidia</taxon>
        <taxon>Bacteroidales</taxon>
        <taxon>Candidatus Egerieousia</taxon>
    </lineage>
</organism>
<dbReference type="SUPFAM" id="SSF88659">
    <property type="entry name" value="Sigma3 and sigma4 domains of RNA polymerase sigma factors"/>
    <property type="match status" value="1"/>
</dbReference>
<gene>
    <name evidence="8" type="ORF">IAC68_02945</name>
</gene>